<dbReference type="PRINTS" id="PR01415">
    <property type="entry name" value="ANKYRIN"/>
</dbReference>
<dbReference type="Pfam" id="PF12796">
    <property type="entry name" value="Ank_2"/>
    <property type="match status" value="2"/>
</dbReference>
<organism evidence="3">
    <name type="scientific">marine metagenome</name>
    <dbReference type="NCBI Taxonomy" id="408172"/>
    <lineage>
        <taxon>unclassified sequences</taxon>
        <taxon>metagenomes</taxon>
        <taxon>ecological metagenomes</taxon>
    </lineage>
</organism>
<dbReference type="SUPFAM" id="SSF48403">
    <property type="entry name" value="Ankyrin repeat"/>
    <property type="match status" value="1"/>
</dbReference>
<dbReference type="GO" id="GO:0070531">
    <property type="term" value="C:BRCA1-A complex"/>
    <property type="evidence" value="ECO:0007669"/>
    <property type="project" value="TreeGrafter"/>
</dbReference>
<gene>
    <name evidence="3" type="ORF">METZ01_LOCUS239639</name>
</gene>
<dbReference type="Gene3D" id="1.25.40.20">
    <property type="entry name" value="Ankyrin repeat-containing domain"/>
    <property type="match status" value="3"/>
</dbReference>
<dbReference type="InterPro" id="IPR002110">
    <property type="entry name" value="Ankyrin_rpt"/>
</dbReference>
<dbReference type="AlphaFoldDB" id="A0A382HI92"/>
<sequence>MDLTGAVLAFALLTGATNAAPPKDSPLLNATKRGDAVAVRSLLEDGADPNVAQGDGLTALHLAAQQGSLEIARLLIGSGANVKAKTRIGDYTPLHLASGGAHTSVVRALIDAGADLTAITSRTGVTPLHLAAKALNGESTVRTLPEHGVAVDARENAAGQTALMFAAARGRVESIRELLSYDADPVIRTEIVDVLKRMTIDREAEGRLREAITEIRRNSVDGTNRALNDAEVQAALAAQREFLSSEEQIQALLADFDPDDLAIRRPAWNTPSGYKSENQILARPQFETLVGKTGGMTALLHAAREGHIEAAVALLDRGADINQVSGDGSSPLLVALLNGRFDLAMRLIEHGADPNLTTNTDGISPLFAVLQTQWA</sequence>
<evidence type="ECO:0000256" key="2">
    <source>
        <dbReference type="ARBA" id="ARBA00023043"/>
    </source>
</evidence>
<keyword evidence="2" id="KW-0040">ANK repeat</keyword>
<dbReference type="PROSITE" id="PS50297">
    <property type="entry name" value="ANK_REP_REGION"/>
    <property type="match status" value="6"/>
</dbReference>
<evidence type="ECO:0000256" key="1">
    <source>
        <dbReference type="ARBA" id="ARBA00022737"/>
    </source>
</evidence>
<dbReference type="EMBL" id="UINC01061327">
    <property type="protein sequence ID" value="SVB86785.1"/>
    <property type="molecule type" value="Genomic_DNA"/>
</dbReference>
<dbReference type="Pfam" id="PF00023">
    <property type="entry name" value="Ank"/>
    <property type="match status" value="1"/>
</dbReference>
<dbReference type="PANTHER" id="PTHR24171">
    <property type="entry name" value="ANKYRIN REPEAT DOMAIN-CONTAINING PROTEIN 39-RELATED"/>
    <property type="match status" value="1"/>
</dbReference>
<dbReference type="SMART" id="SM00248">
    <property type="entry name" value="ANK"/>
    <property type="match status" value="7"/>
</dbReference>
<reference evidence="3" key="1">
    <citation type="submission" date="2018-05" db="EMBL/GenBank/DDBJ databases">
        <authorList>
            <person name="Lanie J.A."/>
            <person name="Ng W.-L."/>
            <person name="Kazmierczak K.M."/>
            <person name="Andrzejewski T.M."/>
            <person name="Davidsen T.M."/>
            <person name="Wayne K.J."/>
            <person name="Tettelin H."/>
            <person name="Glass J.I."/>
            <person name="Rusch D."/>
            <person name="Podicherti R."/>
            <person name="Tsui H.-C.T."/>
            <person name="Winkler M.E."/>
        </authorList>
    </citation>
    <scope>NUCLEOTIDE SEQUENCE</scope>
</reference>
<dbReference type="GO" id="GO:0031436">
    <property type="term" value="C:BRCA1-BARD1 complex"/>
    <property type="evidence" value="ECO:0007669"/>
    <property type="project" value="TreeGrafter"/>
</dbReference>
<protein>
    <submittedName>
        <fullName evidence="3">Uncharacterized protein</fullName>
    </submittedName>
</protein>
<accession>A0A382HI92</accession>
<dbReference type="GO" id="GO:0085020">
    <property type="term" value="P:protein K6-linked ubiquitination"/>
    <property type="evidence" value="ECO:0007669"/>
    <property type="project" value="TreeGrafter"/>
</dbReference>
<dbReference type="InterPro" id="IPR036770">
    <property type="entry name" value="Ankyrin_rpt-contain_sf"/>
</dbReference>
<evidence type="ECO:0000313" key="3">
    <source>
        <dbReference type="EMBL" id="SVB86785.1"/>
    </source>
</evidence>
<keyword evidence="1" id="KW-0677">Repeat</keyword>
<dbReference type="PROSITE" id="PS50088">
    <property type="entry name" value="ANK_REPEAT"/>
    <property type="match status" value="7"/>
</dbReference>
<name>A0A382HI92_9ZZZZ</name>
<dbReference type="GO" id="GO:0004842">
    <property type="term" value="F:ubiquitin-protein transferase activity"/>
    <property type="evidence" value="ECO:0007669"/>
    <property type="project" value="TreeGrafter"/>
</dbReference>
<proteinExistence type="predicted"/>
<feature type="non-terminal residue" evidence="3">
    <location>
        <position position="375"/>
    </location>
</feature>